<keyword evidence="2" id="KW-1185">Reference proteome</keyword>
<protein>
    <submittedName>
        <fullName evidence="1">Uncharacterized protein</fullName>
    </submittedName>
</protein>
<reference evidence="1" key="4">
    <citation type="submission" date="2025-09" db="UniProtKB">
        <authorList>
            <consortium name="Ensembl"/>
        </authorList>
    </citation>
    <scope>IDENTIFICATION</scope>
</reference>
<dbReference type="Proteomes" id="UP000018467">
    <property type="component" value="Unassembled WGS sequence"/>
</dbReference>
<reference evidence="2" key="2">
    <citation type="journal article" date="2014" name="Nat. Commun.">
        <title>The cavefish genome reveals candidate genes for eye loss.</title>
        <authorList>
            <person name="McGaugh S.E."/>
            <person name="Gross J.B."/>
            <person name="Aken B."/>
            <person name="Blin M."/>
            <person name="Borowsky R."/>
            <person name="Chalopin D."/>
            <person name="Hinaux H."/>
            <person name="Jeffery W.R."/>
            <person name="Keene A."/>
            <person name="Ma L."/>
            <person name="Minx P."/>
            <person name="Murphy D."/>
            <person name="O'Quin K.E."/>
            <person name="Retaux S."/>
            <person name="Rohner N."/>
            <person name="Searle S.M."/>
            <person name="Stahl B.A."/>
            <person name="Tabin C."/>
            <person name="Volff J.N."/>
            <person name="Yoshizawa M."/>
            <person name="Warren W.C."/>
        </authorList>
    </citation>
    <scope>NUCLEOTIDE SEQUENCE [LARGE SCALE GENOMIC DNA]</scope>
    <source>
        <strain evidence="2">female</strain>
    </source>
</reference>
<evidence type="ECO:0000313" key="1">
    <source>
        <dbReference type="Ensembl" id="ENSAMXP00000032995.1"/>
    </source>
</evidence>
<name>A0A3B1ITX2_ASTMX</name>
<dbReference type="InParanoid" id="A0A3B1ITX2"/>
<accession>A0A3B1ITX2</accession>
<evidence type="ECO:0000313" key="2">
    <source>
        <dbReference type="Proteomes" id="UP000018467"/>
    </source>
</evidence>
<dbReference type="AlphaFoldDB" id="A0A3B1ITX2"/>
<dbReference type="Ensembl" id="ENSAMXT00000057215.1">
    <property type="protein sequence ID" value="ENSAMXP00000032995.1"/>
    <property type="gene ID" value="ENSAMXG00000039783.1"/>
</dbReference>
<reference evidence="2" key="1">
    <citation type="submission" date="2013-03" db="EMBL/GenBank/DDBJ databases">
        <authorList>
            <person name="Jeffery W."/>
            <person name="Warren W."/>
            <person name="Wilson R.K."/>
        </authorList>
    </citation>
    <scope>NUCLEOTIDE SEQUENCE</scope>
    <source>
        <strain evidence="2">female</strain>
    </source>
</reference>
<sequence>TCLFTLLDVYKYIHISMCVCKPCLLVYSHAYLNTFADIYIRRNLPLFTQVKIKLWAGVHVQTFSCEKSQILILIHCTA</sequence>
<organism evidence="1 2">
    <name type="scientific">Astyanax mexicanus</name>
    <name type="common">Blind cave fish</name>
    <name type="synonym">Astyanax fasciatus mexicanus</name>
    <dbReference type="NCBI Taxonomy" id="7994"/>
    <lineage>
        <taxon>Eukaryota</taxon>
        <taxon>Metazoa</taxon>
        <taxon>Chordata</taxon>
        <taxon>Craniata</taxon>
        <taxon>Vertebrata</taxon>
        <taxon>Euteleostomi</taxon>
        <taxon>Actinopterygii</taxon>
        <taxon>Neopterygii</taxon>
        <taxon>Teleostei</taxon>
        <taxon>Ostariophysi</taxon>
        <taxon>Characiformes</taxon>
        <taxon>Characoidei</taxon>
        <taxon>Acestrorhamphidae</taxon>
        <taxon>Acestrorhamphinae</taxon>
        <taxon>Astyanax</taxon>
    </lineage>
</organism>
<reference evidence="1" key="3">
    <citation type="submission" date="2025-08" db="UniProtKB">
        <authorList>
            <consortium name="Ensembl"/>
        </authorList>
    </citation>
    <scope>IDENTIFICATION</scope>
</reference>
<proteinExistence type="predicted"/>